<evidence type="ECO:0000313" key="1">
    <source>
        <dbReference type="EMBL" id="GAA4140194.1"/>
    </source>
</evidence>
<protein>
    <submittedName>
        <fullName evidence="1">Uncharacterized protein</fullName>
    </submittedName>
</protein>
<keyword evidence="2" id="KW-1185">Reference proteome</keyword>
<evidence type="ECO:0000313" key="2">
    <source>
        <dbReference type="Proteomes" id="UP001501333"/>
    </source>
</evidence>
<name>A0ABP7YRH2_9FLAO</name>
<proteinExistence type="predicted"/>
<organism evidence="1 2">
    <name type="scientific">Flavobacterium chungbukense</name>
    <dbReference type="NCBI Taxonomy" id="877464"/>
    <lineage>
        <taxon>Bacteria</taxon>
        <taxon>Pseudomonadati</taxon>
        <taxon>Bacteroidota</taxon>
        <taxon>Flavobacteriia</taxon>
        <taxon>Flavobacteriales</taxon>
        <taxon>Flavobacteriaceae</taxon>
        <taxon>Flavobacterium</taxon>
    </lineage>
</organism>
<dbReference type="Proteomes" id="UP001501333">
    <property type="component" value="Unassembled WGS sequence"/>
</dbReference>
<accession>A0ABP7YRH2</accession>
<gene>
    <name evidence="1" type="ORF">GCM10022250_40370</name>
</gene>
<comment type="caution">
    <text evidence="1">The sequence shown here is derived from an EMBL/GenBank/DDBJ whole genome shotgun (WGS) entry which is preliminary data.</text>
</comment>
<reference evidence="2" key="1">
    <citation type="journal article" date="2019" name="Int. J. Syst. Evol. Microbiol.">
        <title>The Global Catalogue of Microorganisms (GCM) 10K type strain sequencing project: providing services to taxonomists for standard genome sequencing and annotation.</title>
        <authorList>
            <consortium name="The Broad Institute Genomics Platform"/>
            <consortium name="The Broad Institute Genome Sequencing Center for Infectious Disease"/>
            <person name="Wu L."/>
            <person name="Ma J."/>
        </authorList>
    </citation>
    <scope>NUCLEOTIDE SEQUENCE [LARGE SCALE GENOMIC DNA]</scope>
    <source>
        <strain evidence="2">JCM 17386</strain>
    </source>
</reference>
<sequence length="68" mass="7922">MAQKNYRDGIFLFLVEGVGSIEEADKKNEKLNNSKFIYVSVDDFINSKEISKAKDLYNNETKRLMNKE</sequence>
<dbReference type="EMBL" id="BAABAO010000014">
    <property type="protein sequence ID" value="GAA4140194.1"/>
    <property type="molecule type" value="Genomic_DNA"/>
</dbReference>
<dbReference type="RefSeq" id="WP_229355472.1">
    <property type="nucleotide sequence ID" value="NZ_BAABAO010000014.1"/>
</dbReference>